<dbReference type="SUPFAM" id="SSF52833">
    <property type="entry name" value="Thioredoxin-like"/>
    <property type="match status" value="1"/>
</dbReference>
<keyword evidence="6 7" id="KW-0676">Redox-active center</keyword>
<comment type="similarity">
    <text evidence="2 7">Belongs to the thioredoxin family. DsbC subfamily.</text>
</comment>
<organism evidence="10 11">
    <name type="scientific">Lacimicrobium alkaliphilum</name>
    <dbReference type="NCBI Taxonomy" id="1526571"/>
    <lineage>
        <taxon>Bacteria</taxon>
        <taxon>Pseudomonadati</taxon>
        <taxon>Pseudomonadota</taxon>
        <taxon>Gammaproteobacteria</taxon>
        <taxon>Alteromonadales</taxon>
        <taxon>Alteromonadaceae</taxon>
        <taxon>Lacimicrobium</taxon>
    </lineage>
</organism>
<evidence type="ECO:0000256" key="1">
    <source>
        <dbReference type="ARBA" id="ARBA00004418"/>
    </source>
</evidence>
<comment type="subcellular location">
    <subcellularLocation>
        <location evidence="1 7">Periplasm</location>
    </subcellularLocation>
</comment>
<evidence type="ECO:0000256" key="5">
    <source>
        <dbReference type="ARBA" id="ARBA00023157"/>
    </source>
</evidence>
<dbReference type="NCBIfam" id="NF008129">
    <property type="entry name" value="PRK10877.1"/>
    <property type="match status" value="1"/>
</dbReference>
<dbReference type="RefSeq" id="WP_062482078.1">
    <property type="nucleotide sequence ID" value="NZ_CP013650.1"/>
</dbReference>
<dbReference type="STRING" id="1526571.AT746_15585"/>
<evidence type="ECO:0000259" key="8">
    <source>
        <dbReference type="Pfam" id="PF10411"/>
    </source>
</evidence>
<feature type="domain" description="Thioredoxin-like fold" evidence="9">
    <location>
        <begin position="112"/>
        <end position="235"/>
    </location>
</feature>
<evidence type="ECO:0000313" key="11">
    <source>
        <dbReference type="Proteomes" id="UP000068447"/>
    </source>
</evidence>
<dbReference type="InterPro" id="IPR033954">
    <property type="entry name" value="DiS-bond_Isoase_DsbC/G"/>
</dbReference>
<dbReference type="InterPro" id="IPR051470">
    <property type="entry name" value="Thiol:disulfide_interchange"/>
</dbReference>
<dbReference type="OrthoDB" id="12976at2"/>
<keyword evidence="5" id="KW-1015">Disulfide bond</keyword>
<dbReference type="GO" id="GO:0042597">
    <property type="term" value="C:periplasmic space"/>
    <property type="evidence" value="ECO:0007669"/>
    <property type="project" value="UniProtKB-SubCell"/>
</dbReference>
<comment type="function">
    <text evidence="7">Required for disulfide bond formation in some periplasmic proteins. Acts by transferring its disulfide bond to other proteins and is reduced in the process.</text>
</comment>
<dbReference type="KEGG" id="lal:AT746_15585"/>
<dbReference type="InterPro" id="IPR018950">
    <property type="entry name" value="DiS-bond_isomerase_DsbC/G_N"/>
</dbReference>
<dbReference type="InterPro" id="IPR017937">
    <property type="entry name" value="Thioredoxin_CS"/>
</dbReference>
<dbReference type="SUPFAM" id="SSF54423">
    <property type="entry name" value="DsbC/DsbG N-terminal domain-like"/>
    <property type="match status" value="1"/>
</dbReference>
<evidence type="ECO:0000256" key="6">
    <source>
        <dbReference type="ARBA" id="ARBA00023284"/>
    </source>
</evidence>
<sequence length="240" mass="26028">MIKTLSVIAISGLCAVLSFTAQAQQDYAEIRAKITDGVGLSVISVEPSPIPGLLQAMTSRGLFYISEDGTYLVHGKVFNLDKGLRNETEEALSAVRLQGIERFADSVIEFKADNEKHQVTVFTDTTCGYCRKLHAQMDDYNALGITVRYLAFPRGGVSSEGFSDLVSVWCAGNPQQAMTDAKDGKDISNKRCQNKVSEHYSFGQQVGVQGTPAIVLGNGNMIPGYQPPAELIKILDDINS</sequence>
<evidence type="ECO:0000256" key="3">
    <source>
        <dbReference type="ARBA" id="ARBA00022729"/>
    </source>
</evidence>
<evidence type="ECO:0000256" key="7">
    <source>
        <dbReference type="RuleBase" id="RU364038"/>
    </source>
</evidence>
<dbReference type="EMBL" id="CP013650">
    <property type="protein sequence ID" value="ALS99539.1"/>
    <property type="molecule type" value="Genomic_DNA"/>
</dbReference>
<evidence type="ECO:0000256" key="2">
    <source>
        <dbReference type="ARBA" id="ARBA00009813"/>
    </source>
</evidence>
<dbReference type="CDD" id="cd03020">
    <property type="entry name" value="DsbA_DsbC_DsbG"/>
    <property type="match status" value="1"/>
</dbReference>
<dbReference type="InterPro" id="IPR012336">
    <property type="entry name" value="Thioredoxin-like_fold"/>
</dbReference>
<reference evidence="10 11" key="1">
    <citation type="submission" date="2015-12" db="EMBL/GenBank/DDBJ databases">
        <title>Complete genome of Lacimicrobium alkaliphilum KCTC 32984.</title>
        <authorList>
            <person name="Kim S.-G."/>
            <person name="Lee Y.-J."/>
        </authorList>
    </citation>
    <scope>NUCLEOTIDE SEQUENCE [LARGE SCALE GENOMIC DNA]</scope>
    <source>
        <strain evidence="10 11">YelD216</strain>
    </source>
</reference>
<dbReference type="Gene3D" id="3.10.450.70">
    <property type="entry name" value="Disulphide bond isomerase, DsbC/G, N-terminal"/>
    <property type="match status" value="1"/>
</dbReference>
<keyword evidence="3 7" id="KW-0732">Signal</keyword>
<dbReference type="PANTHER" id="PTHR35272:SF3">
    <property type="entry name" value="THIOL:DISULFIDE INTERCHANGE PROTEIN DSBC"/>
    <property type="match status" value="1"/>
</dbReference>
<gene>
    <name evidence="10" type="ORF">AT746_15585</name>
</gene>
<dbReference type="Gene3D" id="3.40.30.10">
    <property type="entry name" value="Glutaredoxin"/>
    <property type="match status" value="1"/>
</dbReference>
<evidence type="ECO:0000256" key="4">
    <source>
        <dbReference type="ARBA" id="ARBA00022764"/>
    </source>
</evidence>
<dbReference type="Pfam" id="PF13098">
    <property type="entry name" value="Thioredoxin_2"/>
    <property type="match status" value="1"/>
</dbReference>
<dbReference type="InterPro" id="IPR036249">
    <property type="entry name" value="Thioredoxin-like_sf"/>
</dbReference>
<dbReference type="Proteomes" id="UP000068447">
    <property type="component" value="Chromosome"/>
</dbReference>
<feature type="domain" description="Disulphide bond isomerase DsbC/G N-terminal" evidence="8">
    <location>
        <begin position="22"/>
        <end position="86"/>
    </location>
</feature>
<evidence type="ECO:0000313" key="10">
    <source>
        <dbReference type="EMBL" id="ALS99539.1"/>
    </source>
</evidence>
<name>A0A0U2Z9F2_9ALTE</name>
<dbReference type="PANTHER" id="PTHR35272">
    <property type="entry name" value="THIOL:DISULFIDE INTERCHANGE PROTEIN DSBC-RELATED"/>
    <property type="match status" value="1"/>
</dbReference>
<protein>
    <recommendedName>
        <fullName evidence="7">Thiol:disulfide interchange protein</fullName>
    </recommendedName>
</protein>
<dbReference type="PROSITE" id="PS00194">
    <property type="entry name" value="THIOREDOXIN_1"/>
    <property type="match status" value="1"/>
</dbReference>
<keyword evidence="11" id="KW-1185">Reference proteome</keyword>
<keyword evidence="4 7" id="KW-0574">Periplasm</keyword>
<proteinExistence type="inferred from homology"/>
<feature type="chain" id="PRO_5010004314" description="Thiol:disulfide interchange protein" evidence="7">
    <location>
        <begin position="24"/>
        <end position="240"/>
    </location>
</feature>
<dbReference type="InterPro" id="IPR009094">
    <property type="entry name" value="DiS-bond_isomerase_DsbC/G_N_sf"/>
</dbReference>
<accession>A0A0U2Z9F2</accession>
<dbReference type="Pfam" id="PF10411">
    <property type="entry name" value="DsbC_N"/>
    <property type="match status" value="1"/>
</dbReference>
<feature type="signal peptide" evidence="7">
    <location>
        <begin position="1"/>
        <end position="23"/>
    </location>
</feature>
<dbReference type="AlphaFoldDB" id="A0A0U2Z9F2"/>
<evidence type="ECO:0000259" key="9">
    <source>
        <dbReference type="Pfam" id="PF13098"/>
    </source>
</evidence>